<proteinExistence type="predicted"/>
<evidence type="ECO:0000313" key="2">
    <source>
        <dbReference type="EMBL" id="MBO0930879.1"/>
    </source>
</evidence>
<dbReference type="InterPro" id="IPR007110">
    <property type="entry name" value="Ig-like_dom"/>
</dbReference>
<dbReference type="SMART" id="SM00089">
    <property type="entry name" value="PKD"/>
    <property type="match status" value="5"/>
</dbReference>
<keyword evidence="3" id="KW-1185">Reference proteome</keyword>
<name>A0A939JXC0_9BACT</name>
<dbReference type="PROSITE" id="PS50835">
    <property type="entry name" value="IG_LIKE"/>
    <property type="match status" value="1"/>
</dbReference>
<evidence type="ECO:0000313" key="3">
    <source>
        <dbReference type="Proteomes" id="UP000664795"/>
    </source>
</evidence>
<evidence type="ECO:0000259" key="1">
    <source>
        <dbReference type="PROSITE" id="PS50835"/>
    </source>
</evidence>
<dbReference type="InterPro" id="IPR022409">
    <property type="entry name" value="PKD/Chitinase_dom"/>
</dbReference>
<reference evidence="2 3" key="1">
    <citation type="submission" date="2021-03" db="EMBL/GenBank/DDBJ databases">
        <title>Fibrella sp. HMF5036 genome sequencing and assembly.</title>
        <authorList>
            <person name="Kang H."/>
            <person name="Kim H."/>
            <person name="Bae S."/>
            <person name="Joh K."/>
        </authorList>
    </citation>
    <scope>NUCLEOTIDE SEQUENCE [LARGE SCALE GENOMIC DNA]</scope>
    <source>
        <strain evidence="2 3">HMF5036</strain>
    </source>
</reference>
<accession>A0A939JXC0</accession>
<dbReference type="RefSeq" id="WP_207334850.1">
    <property type="nucleotide sequence ID" value="NZ_JAFMYU010000005.1"/>
</dbReference>
<dbReference type="EMBL" id="JAFMYU010000005">
    <property type="protein sequence ID" value="MBO0930879.1"/>
    <property type="molecule type" value="Genomic_DNA"/>
</dbReference>
<feature type="domain" description="Ig-like" evidence="1">
    <location>
        <begin position="805"/>
        <end position="922"/>
    </location>
</feature>
<dbReference type="NCBIfam" id="TIGR04183">
    <property type="entry name" value="Por_Secre_tail"/>
    <property type="match status" value="1"/>
</dbReference>
<dbReference type="Gene3D" id="2.60.40.10">
    <property type="entry name" value="Immunoglobulins"/>
    <property type="match status" value="2"/>
</dbReference>
<dbReference type="InterPro" id="IPR013783">
    <property type="entry name" value="Ig-like_fold"/>
</dbReference>
<gene>
    <name evidence="2" type="ORF">J2I48_07750</name>
</gene>
<protein>
    <submittedName>
        <fullName evidence="2">T9SS type A sorting domain-containing protein</fullName>
    </submittedName>
</protein>
<comment type="caution">
    <text evidence="2">The sequence shown here is derived from an EMBL/GenBank/DDBJ whole genome shotgun (WGS) entry which is preliminary data.</text>
</comment>
<dbReference type="Proteomes" id="UP000664795">
    <property type="component" value="Unassembled WGS sequence"/>
</dbReference>
<sequence>MASVSIYSVSASTSSMGALCRFIGRRFLGSVALLLGLWLMAPGAYAQLYYVVRDNVASTRTDELRRINYDGTNNTLVATNFADVPGMVAIDPAVNKAFVCEARVTVDPKIISVDLTTGSSTTLVSLTSFSGCSGIALDRVNQYIYYTVNDGVATTRTDQLRRVRYDGTGDQLVITNFVDVAGPLSFDPANNRIFALDARGTAAGDGPDLVVVNLTNNTAASIFSTTAFSITSIAYDSRTNKLYYTRSDAVAATSTDPIYRINPDGTGDEQVVANFGLNSPGSIAVDKVNNLLFVSDTRASAPELLKIDLGTLAVSSVTSSPVSNTATFFLGGGGIALVPTCGTFATSLIPSPSNTLTCAQTTLTLTASGGGTYVFRGPSGVLSGSGNTRTISAPGTYSVIVTDLEGCTALSTTTITSNTTPPTAQVSPTSIALTCQAPTASLTATGGGTYRWDDNSTNAIRTVNTANTYSVTVTGTNGCTATASSTVNTNFTPPGANLTASGTISCTATSVTLTATSTSGQTFAFSPGVTGIGSTGPTSRTAVVTTAGPYSITITGANGCTSTAAVTVTGSTTAPTASISTPSNLSVLDCNTTVLTLTASGGDTYLWDNGQQTASRNVSATGVYSVTVTGTNGCTATASKTISQNITPPPVSLTATDVCAGQSLTLTATSGIGNYTFVGGSGLISSGSQNSTTVSGLTAGPQTFTVLVRSSVNSCTNIATATATVNAGPTATLTASRAGGPPSSTLTCAQTSLTLTATGGTSYTFAGPGGAGIVSSDPVAGTAVVNAAGTYTVTVGNGTGCTSSTTVSISSDQATPTLTISASPSTTLTCASTSLTLTATTSGTGVVWSTAESTSSITVNTANTYSVTATGANGCSSMTSVVVSSNTTAPGSPALTASNSGTLTCAVPSLTLTATATGTGLTYLFTGPGGGLVGIVSQNAASGTAVVNAPGAYSVVVTGSNGCTATASTVISQSVTLPTPTLTASPSSTLTCAVSSLTLTATGGNMYAFARVGGGAGLMSQNAASGTAVVNASGTYSVTVTNTTTGCFSITTLAISQNIAAPSATLTPTSVSVCAPGSVTLTAPGGATNYAFSGPGGFSQNGSGNSTTISQSGNYTVIVTGINGCTATGTSSVTIQPRPSAPTLTPGATFTTLTSNTPFDLTGLVQPATPPNTLAFYGTGGLLNPPRANVSNVGIQSFSVVQVSAFGCLSLPTPFSLTVISPLPPASQSSCRGSAVVLSVQPTGVRYEWYKNGQTAANKLINVLGVQQGATTASLTLVSVQTNATYYAKVFAADGSFSWFGPFAVVIANCGGRMGTTEVALTISLQPNPLENGQLRAIVTGAGGQPLTVQLYDSRGYVIRQNTWELADHEQLIHWDVATQPGGVYLLRAVSHGQQKMTKVLKP</sequence>
<organism evidence="2 3">
    <name type="scientific">Fibrella aquatilis</name>
    <dbReference type="NCBI Taxonomy" id="2817059"/>
    <lineage>
        <taxon>Bacteria</taxon>
        <taxon>Pseudomonadati</taxon>
        <taxon>Bacteroidota</taxon>
        <taxon>Cytophagia</taxon>
        <taxon>Cytophagales</taxon>
        <taxon>Spirosomataceae</taxon>
        <taxon>Fibrella</taxon>
    </lineage>
</organism>
<dbReference type="SUPFAM" id="SSF75011">
    <property type="entry name" value="3-carboxy-cis,cis-mucoante lactonizing enzyme"/>
    <property type="match status" value="1"/>
</dbReference>
<dbReference type="InterPro" id="IPR011042">
    <property type="entry name" value="6-blade_b-propeller_TolB-like"/>
</dbReference>
<dbReference type="InterPro" id="IPR026444">
    <property type="entry name" value="Secre_tail"/>
</dbReference>
<dbReference type="Gene3D" id="2.120.10.30">
    <property type="entry name" value="TolB, C-terminal domain"/>
    <property type="match status" value="2"/>
</dbReference>